<reference evidence="8" key="1">
    <citation type="journal article" date="2019" name="Int. J. Syst. Evol. Microbiol.">
        <title>The Global Catalogue of Microorganisms (GCM) 10K type strain sequencing project: providing services to taxonomists for standard genome sequencing and annotation.</title>
        <authorList>
            <consortium name="The Broad Institute Genomics Platform"/>
            <consortium name="The Broad Institute Genome Sequencing Center for Infectious Disease"/>
            <person name="Wu L."/>
            <person name="Ma J."/>
        </authorList>
    </citation>
    <scope>NUCLEOTIDE SEQUENCE [LARGE SCALE GENOMIC DNA]</scope>
    <source>
        <strain evidence="8">CCUG 62953</strain>
    </source>
</reference>
<dbReference type="Proteomes" id="UP001597135">
    <property type="component" value="Unassembled WGS sequence"/>
</dbReference>
<dbReference type="SUPFAM" id="SSF54975">
    <property type="entry name" value="Acylphosphatase/BLUF domain-like"/>
    <property type="match status" value="1"/>
</dbReference>
<keyword evidence="8" id="KW-1185">Reference proteome</keyword>
<accession>A0ABW3ZLA6</accession>
<comment type="catalytic activity">
    <reaction evidence="3 4">
        <text>an acyl phosphate + H2O = a carboxylate + phosphate + H(+)</text>
        <dbReference type="Rhea" id="RHEA:14965"/>
        <dbReference type="ChEBI" id="CHEBI:15377"/>
        <dbReference type="ChEBI" id="CHEBI:15378"/>
        <dbReference type="ChEBI" id="CHEBI:29067"/>
        <dbReference type="ChEBI" id="CHEBI:43474"/>
        <dbReference type="ChEBI" id="CHEBI:59918"/>
        <dbReference type="EC" id="3.6.1.7"/>
    </reaction>
</comment>
<evidence type="ECO:0000256" key="5">
    <source>
        <dbReference type="RuleBase" id="RU004168"/>
    </source>
</evidence>
<organism evidence="7 8">
    <name type="scientific">Litorisediminicola beolgyonensis</name>
    <dbReference type="NCBI Taxonomy" id="1173614"/>
    <lineage>
        <taxon>Bacteria</taxon>
        <taxon>Pseudomonadati</taxon>
        <taxon>Pseudomonadota</taxon>
        <taxon>Alphaproteobacteria</taxon>
        <taxon>Rhodobacterales</taxon>
        <taxon>Paracoccaceae</taxon>
        <taxon>Litorisediminicola</taxon>
    </lineage>
</organism>
<dbReference type="InterPro" id="IPR001792">
    <property type="entry name" value="Acylphosphatase-like_dom"/>
</dbReference>
<keyword evidence="4" id="KW-0378">Hydrolase</keyword>
<dbReference type="PROSITE" id="PS00150">
    <property type="entry name" value="ACYLPHOSPHATASE_1"/>
    <property type="match status" value="1"/>
</dbReference>
<dbReference type="PRINTS" id="PR00112">
    <property type="entry name" value="ACYLPHPHTASE"/>
</dbReference>
<dbReference type="InterPro" id="IPR017968">
    <property type="entry name" value="Acylphosphatase_CS"/>
</dbReference>
<dbReference type="InterPro" id="IPR036046">
    <property type="entry name" value="Acylphosphatase-like_dom_sf"/>
</dbReference>
<dbReference type="Gene3D" id="3.30.70.100">
    <property type="match status" value="1"/>
</dbReference>
<evidence type="ECO:0000256" key="2">
    <source>
        <dbReference type="ARBA" id="ARBA00012150"/>
    </source>
</evidence>
<evidence type="ECO:0000256" key="1">
    <source>
        <dbReference type="ARBA" id="ARBA00005614"/>
    </source>
</evidence>
<dbReference type="PANTHER" id="PTHR47268:SF4">
    <property type="entry name" value="ACYLPHOSPHATASE"/>
    <property type="match status" value="1"/>
</dbReference>
<protein>
    <recommendedName>
        <fullName evidence="2 4">acylphosphatase</fullName>
        <ecNumber evidence="2 4">3.6.1.7</ecNumber>
    </recommendedName>
</protein>
<dbReference type="InterPro" id="IPR020456">
    <property type="entry name" value="Acylphosphatase"/>
</dbReference>
<evidence type="ECO:0000313" key="8">
    <source>
        <dbReference type="Proteomes" id="UP001597135"/>
    </source>
</evidence>
<evidence type="ECO:0000256" key="3">
    <source>
        <dbReference type="ARBA" id="ARBA00047645"/>
    </source>
</evidence>
<name>A0ABW3ZLA6_9RHOB</name>
<proteinExistence type="inferred from homology"/>
<feature type="active site" evidence="4">
    <location>
        <position position="20"/>
    </location>
</feature>
<evidence type="ECO:0000256" key="4">
    <source>
        <dbReference type="PROSITE-ProRule" id="PRU00520"/>
    </source>
</evidence>
<comment type="similarity">
    <text evidence="1 5">Belongs to the acylphosphatase family.</text>
</comment>
<dbReference type="EMBL" id="JBHTMU010000030">
    <property type="protein sequence ID" value="MFD1343768.1"/>
    <property type="molecule type" value="Genomic_DNA"/>
</dbReference>
<feature type="active site" evidence="4">
    <location>
        <position position="38"/>
    </location>
</feature>
<dbReference type="RefSeq" id="WP_386805001.1">
    <property type="nucleotide sequence ID" value="NZ_JBHTMU010000030.1"/>
</dbReference>
<sequence>MAELSMKVSVTGKVQGVGFRAWTRDRAEAHGLRGWVANRGEDTVEAVFAGDHAAIEEMLGEIRAGGPEAASVDEVETAPAEYDETGFEVRG</sequence>
<evidence type="ECO:0000259" key="6">
    <source>
        <dbReference type="PROSITE" id="PS51160"/>
    </source>
</evidence>
<feature type="domain" description="Acylphosphatase-like" evidence="6">
    <location>
        <begin position="5"/>
        <end position="91"/>
    </location>
</feature>
<evidence type="ECO:0000313" key="7">
    <source>
        <dbReference type="EMBL" id="MFD1343768.1"/>
    </source>
</evidence>
<dbReference type="EC" id="3.6.1.7" evidence="2 4"/>
<dbReference type="Pfam" id="PF00708">
    <property type="entry name" value="Acylphosphatase"/>
    <property type="match status" value="1"/>
</dbReference>
<gene>
    <name evidence="7" type="ORF">ACFQ4E_15175</name>
</gene>
<dbReference type="PROSITE" id="PS51160">
    <property type="entry name" value="ACYLPHOSPHATASE_3"/>
    <property type="match status" value="1"/>
</dbReference>
<dbReference type="PANTHER" id="PTHR47268">
    <property type="entry name" value="ACYLPHOSPHATASE"/>
    <property type="match status" value="1"/>
</dbReference>
<comment type="caution">
    <text evidence="7">The sequence shown here is derived from an EMBL/GenBank/DDBJ whole genome shotgun (WGS) entry which is preliminary data.</text>
</comment>